<gene>
    <name evidence="1" type="ORF">LO50_19935</name>
</gene>
<organism evidence="1 2">
    <name type="scientific">Stutzerimonas stutzeri</name>
    <name type="common">Pseudomonas stutzeri</name>
    <dbReference type="NCBI Taxonomy" id="316"/>
    <lineage>
        <taxon>Bacteria</taxon>
        <taxon>Pseudomonadati</taxon>
        <taxon>Pseudomonadota</taxon>
        <taxon>Gammaproteobacteria</taxon>
        <taxon>Pseudomonadales</taxon>
        <taxon>Pseudomonadaceae</taxon>
        <taxon>Stutzerimonas</taxon>
    </lineage>
</organism>
<dbReference type="Proteomes" id="UP000032439">
    <property type="component" value="Unassembled WGS sequence"/>
</dbReference>
<name>A0A0D7DYF5_STUST</name>
<proteinExistence type="predicted"/>
<dbReference type="EMBL" id="JXXD01000234">
    <property type="protein sequence ID" value="KIZ33633.1"/>
    <property type="molecule type" value="Genomic_DNA"/>
</dbReference>
<dbReference type="RefSeq" id="WP_019406844.1">
    <property type="nucleotide sequence ID" value="NZ_JAGFOX010000017.1"/>
</dbReference>
<dbReference type="AlphaFoldDB" id="A0A0D7DYF5"/>
<protein>
    <submittedName>
        <fullName evidence="1">Uncharacterized protein</fullName>
    </submittedName>
</protein>
<sequence>MKMIEGSRNQKKMNLSSFELPANSDRFWQQLSQLEGDYPAGANLVEAMFCFQRCSKLIPLVVRSINTVLAVHSGCMGLTRKDRCGEFLLACREAYVSMIEQLRIASDVERETVLLLLEGRPGIRAEYFRSTRNAGPAELADMVFGLEELRNRHG</sequence>
<comment type="caution">
    <text evidence="1">The sequence shown here is derived from an EMBL/GenBank/DDBJ whole genome shotgun (WGS) entry which is preliminary data.</text>
</comment>
<evidence type="ECO:0000313" key="2">
    <source>
        <dbReference type="Proteomes" id="UP000032439"/>
    </source>
</evidence>
<accession>A0A0D7DYF5</accession>
<reference evidence="1 2" key="1">
    <citation type="submission" date="2014-11" db="EMBL/GenBank/DDBJ databases">
        <title>Genomics and ecophysiology of heterotrophic nitrogen fixing bacteria isolated from estuarine surface water.</title>
        <authorList>
            <person name="Bentzon-Tilia M."/>
            <person name="Severin I."/>
            <person name="Hansen L.H."/>
            <person name="Riemann L."/>
        </authorList>
    </citation>
    <scope>NUCLEOTIDE SEQUENCE [LARGE SCALE GENOMIC DNA]</scope>
    <source>
        <strain evidence="1 2">BAL361</strain>
    </source>
</reference>
<dbReference type="PATRIC" id="fig|316.110.peg.2275"/>
<evidence type="ECO:0000313" key="1">
    <source>
        <dbReference type="EMBL" id="KIZ33633.1"/>
    </source>
</evidence>